<evidence type="ECO:0000313" key="3">
    <source>
        <dbReference type="EMBL" id="QFG51644.1"/>
    </source>
</evidence>
<dbReference type="EMBL" id="CP044496">
    <property type="protein sequence ID" value="QFG51644.1"/>
    <property type="molecule type" value="Genomic_DNA"/>
</dbReference>
<dbReference type="GO" id="GO:0016747">
    <property type="term" value="F:acyltransferase activity, transferring groups other than amino-acyl groups"/>
    <property type="evidence" value="ECO:0007669"/>
    <property type="project" value="InterPro"/>
</dbReference>
<dbReference type="RefSeq" id="WP_056970426.1">
    <property type="nucleotide sequence ID" value="NZ_AP014808.1"/>
</dbReference>
<gene>
    <name evidence="3" type="ORF">LA749_06390</name>
    <name evidence="2" type="ORF">LBAT_1272</name>
</gene>
<dbReference type="Proteomes" id="UP000325393">
    <property type="component" value="Chromosome"/>
</dbReference>
<reference evidence="2 4" key="1">
    <citation type="submission" date="2015-03" db="EMBL/GenBank/DDBJ databases">
        <title>Complete genome sequence of Lactobacillus acetotolerans NBRC 13120.</title>
        <authorList>
            <person name="Toh H."/>
            <person name="Morita H."/>
            <person name="Fujita N."/>
        </authorList>
    </citation>
    <scope>NUCLEOTIDE SEQUENCE [LARGE SCALE GENOMIC DNA]</scope>
    <source>
        <strain evidence="2 4">NBRC 13120</strain>
    </source>
</reference>
<dbReference type="OrthoDB" id="9127144at2"/>
<dbReference type="EMBL" id="AP014808">
    <property type="protein sequence ID" value="BAQ57661.1"/>
    <property type="molecule type" value="Genomic_DNA"/>
</dbReference>
<dbReference type="CDD" id="cd04301">
    <property type="entry name" value="NAT_SF"/>
    <property type="match status" value="1"/>
</dbReference>
<evidence type="ECO:0000313" key="5">
    <source>
        <dbReference type="Proteomes" id="UP000325393"/>
    </source>
</evidence>
<sequence length="139" mass="16207">MSLHKKVRFHALYDNKQFCGIVYFAEGDATVYLAYLAISKKLRGRGYGTDILKVLENEFSDKQIVIDIEPVIREAQNYKQRISRLNFYEGNGFHRTHQMLKDDAGECETLTTGKKFDRAGFIKTLKQMSFGFYQFKVEK</sequence>
<feature type="domain" description="N-acetyltransferase" evidence="1">
    <location>
        <begin position="1"/>
        <end position="117"/>
    </location>
</feature>
<keyword evidence="2" id="KW-0808">Transferase</keyword>
<dbReference type="GeneID" id="78212614"/>
<dbReference type="InterPro" id="IPR000182">
    <property type="entry name" value="GNAT_dom"/>
</dbReference>
<evidence type="ECO:0000313" key="4">
    <source>
        <dbReference type="Proteomes" id="UP000035709"/>
    </source>
</evidence>
<dbReference type="KEGG" id="lae:LBAT_1272"/>
<dbReference type="AlphaFoldDB" id="A0A0D6A4I0"/>
<keyword evidence="4" id="KW-1185">Reference proteome</keyword>
<dbReference type="SUPFAM" id="SSF55729">
    <property type="entry name" value="Acyl-CoA N-acyltransferases (Nat)"/>
    <property type="match status" value="1"/>
</dbReference>
<organism evidence="2 4">
    <name type="scientific">Lactobacillus acetotolerans</name>
    <dbReference type="NCBI Taxonomy" id="1600"/>
    <lineage>
        <taxon>Bacteria</taxon>
        <taxon>Bacillati</taxon>
        <taxon>Bacillota</taxon>
        <taxon>Bacilli</taxon>
        <taxon>Lactobacillales</taxon>
        <taxon>Lactobacillaceae</taxon>
        <taxon>Lactobacillus</taxon>
    </lineage>
</organism>
<dbReference type="PATRIC" id="fig|1600.4.peg.1297"/>
<dbReference type="InterPro" id="IPR016181">
    <property type="entry name" value="Acyl_CoA_acyltransferase"/>
</dbReference>
<dbReference type="Pfam" id="PF13508">
    <property type="entry name" value="Acetyltransf_7"/>
    <property type="match status" value="1"/>
</dbReference>
<protein>
    <submittedName>
        <fullName evidence="2 3">Acetyltransferase</fullName>
    </submittedName>
</protein>
<dbReference type="PROSITE" id="PS51186">
    <property type="entry name" value="GNAT"/>
    <property type="match status" value="1"/>
</dbReference>
<evidence type="ECO:0000313" key="2">
    <source>
        <dbReference type="EMBL" id="BAQ57661.1"/>
    </source>
</evidence>
<dbReference type="Gene3D" id="3.40.630.30">
    <property type="match status" value="1"/>
</dbReference>
<dbReference type="STRING" id="1600.LBAT_1272"/>
<dbReference type="Proteomes" id="UP000035709">
    <property type="component" value="Chromosome"/>
</dbReference>
<evidence type="ECO:0000259" key="1">
    <source>
        <dbReference type="PROSITE" id="PS51186"/>
    </source>
</evidence>
<proteinExistence type="predicted"/>
<name>A0A0D6A4I0_9LACO</name>
<reference evidence="3 5" key="2">
    <citation type="submission" date="2019-09" db="EMBL/GenBank/DDBJ databases">
        <title>Genome sequencing of Lactobacillus acetotolerans.</title>
        <authorList>
            <person name="Kim K."/>
        </authorList>
    </citation>
    <scope>NUCLEOTIDE SEQUENCE [LARGE SCALE GENOMIC DNA]</scope>
    <source>
        <strain evidence="3 5">LA749</strain>
    </source>
</reference>
<accession>A0A0D6A4I0</accession>